<protein>
    <submittedName>
        <fullName evidence="2">Uncharacterized protein</fullName>
    </submittedName>
</protein>
<organism evidence="2 3">
    <name type="scientific">Pomacea canaliculata</name>
    <name type="common">Golden apple snail</name>
    <dbReference type="NCBI Taxonomy" id="400727"/>
    <lineage>
        <taxon>Eukaryota</taxon>
        <taxon>Metazoa</taxon>
        <taxon>Spiralia</taxon>
        <taxon>Lophotrochozoa</taxon>
        <taxon>Mollusca</taxon>
        <taxon>Gastropoda</taxon>
        <taxon>Caenogastropoda</taxon>
        <taxon>Architaenioglossa</taxon>
        <taxon>Ampullarioidea</taxon>
        <taxon>Ampullariidae</taxon>
        <taxon>Pomacea</taxon>
    </lineage>
</organism>
<evidence type="ECO:0000313" key="3">
    <source>
        <dbReference type="Proteomes" id="UP000245119"/>
    </source>
</evidence>
<gene>
    <name evidence="2" type="ORF">C0Q70_15040</name>
</gene>
<sequence length="529" mass="59851">MFFSSIPSTSSRPLLKQQHDSITDWMNKGVTSKNYNQHPGLFQDIPQQLPSRDQAPKNQKLSHFASSSLLTENQQEKHAVKCLSKDESYWIPEDFQKSPSDITHCQDQLDTADDFSLSGRNFSSQKCTQACFPKSSVVQPTDQFYDTIMFSRREIERDNKISTPVFENSILDNKLNRRKVNPSSSWSLHLEAVYDKLNSKEEVASSDDFKFSMRPLFDNKSALWKPFSAVCNEDKNSYRLYNEVDDQCLNRNSKDNQHGVDVLLELGELERDTLFDNSVKDTGCATMTQYSPQSPEHVDVISAQEEGSVNIASDVENAVQEAVEKMVHHVVLLESQSIMKDSVSFGYEDSNAPSFSDSHFMSECKSLQTIRGGDEKTTVSVPVQTDWSLMGFQTNHMPDLCSKQFADKGVQWEPPSPQTDRKQELLALTDTIQTSETEFTETNDCQKSKDVCSSTVQSRNTSQKSGTHYSLRSKSRNRQPSDVGTSKCDLKIKQFVNTDGRALSYTSQALRQQGSKSDYSPDYRLPFGI</sequence>
<proteinExistence type="predicted"/>
<dbReference type="AlphaFoldDB" id="A0A2T7NTQ4"/>
<dbReference type="OrthoDB" id="6430388at2759"/>
<comment type="caution">
    <text evidence="2">The sequence shown here is derived from an EMBL/GenBank/DDBJ whole genome shotgun (WGS) entry which is preliminary data.</text>
</comment>
<feature type="compositionally biased region" description="Polar residues" evidence="1">
    <location>
        <begin position="454"/>
        <end position="470"/>
    </location>
</feature>
<name>A0A2T7NTQ4_POMCA</name>
<dbReference type="EMBL" id="PZQS01000009">
    <property type="protein sequence ID" value="PVD24557.1"/>
    <property type="molecule type" value="Genomic_DNA"/>
</dbReference>
<feature type="compositionally biased region" description="Polar residues" evidence="1">
    <location>
        <begin position="45"/>
        <end position="60"/>
    </location>
</feature>
<dbReference type="Proteomes" id="UP000245119">
    <property type="component" value="Linkage Group LG9"/>
</dbReference>
<evidence type="ECO:0000313" key="2">
    <source>
        <dbReference type="EMBL" id="PVD24557.1"/>
    </source>
</evidence>
<feature type="region of interest" description="Disordered" evidence="1">
    <location>
        <begin position="36"/>
        <end position="60"/>
    </location>
</feature>
<reference evidence="2 3" key="1">
    <citation type="submission" date="2018-04" db="EMBL/GenBank/DDBJ databases">
        <title>The genome of golden apple snail Pomacea canaliculata provides insight into stress tolerance and invasive adaptation.</title>
        <authorList>
            <person name="Liu C."/>
            <person name="Liu B."/>
            <person name="Ren Y."/>
            <person name="Zhang Y."/>
            <person name="Wang H."/>
            <person name="Li S."/>
            <person name="Jiang F."/>
            <person name="Yin L."/>
            <person name="Zhang G."/>
            <person name="Qian W."/>
            <person name="Fan W."/>
        </authorList>
    </citation>
    <scope>NUCLEOTIDE SEQUENCE [LARGE SCALE GENOMIC DNA]</scope>
    <source>
        <strain evidence="2">SZHN2017</strain>
        <tissue evidence="2">Muscle</tissue>
    </source>
</reference>
<accession>A0A2T7NTQ4</accession>
<keyword evidence="3" id="KW-1185">Reference proteome</keyword>
<evidence type="ECO:0000256" key="1">
    <source>
        <dbReference type="SAM" id="MobiDB-lite"/>
    </source>
</evidence>
<feature type="region of interest" description="Disordered" evidence="1">
    <location>
        <begin position="454"/>
        <end position="486"/>
    </location>
</feature>